<accession>G5KHV1</accession>
<organism evidence="1 2">
    <name type="scientific">Streptococcus urinalis 2285-97</name>
    <dbReference type="NCBI Taxonomy" id="764291"/>
    <lineage>
        <taxon>Bacteria</taxon>
        <taxon>Bacillati</taxon>
        <taxon>Bacillota</taxon>
        <taxon>Bacilli</taxon>
        <taxon>Lactobacillales</taxon>
        <taxon>Streptococcaceae</taxon>
        <taxon>Streptococcus</taxon>
    </lineage>
</organism>
<comment type="caution">
    <text evidence="1">The sequence shown here is derived from an EMBL/GenBank/DDBJ whole genome shotgun (WGS) entry which is preliminary data.</text>
</comment>
<dbReference type="AlphaFoldDB" id="G5KHV1"/>
<evidence type="ECO:0000313" key="1">
    <source>
        <dbReference type="EMBL" id="EHJ57569.1"/>
    </source>
</evidence>
<reference evidence="1 2" key="1">
    <citation type="journal article" date="2014" name="Int. J. Syst. Evol. Microbiol.">
        <title>Phylogenomics and the dynamic genome evolution of the genus Streptococcus.</title>
        <authorList>
            <consortium name="The Broad Institute Genome Sequencing Platform"/>
            <person name="Richards V.P."/>
            <person name="Palmer S.R."/>
            <person name="Pavinski Bitar P.D."/>
            <person name="Qin X."/>
            <person name="Weinstock G.M."/>
            <person name="Highlander S.K."/>
            <person name="Town C.D."/>
            <person name="Burne R.A."/>
            <person name="Stanhope M.J."/>
        </authorList>
    </citation>
    <scope>NUCLEOTIDE SEQUENCE [LARGE SCALE GENOMIC DNA]</scope>
    <source>
        <strain evidence="1 2">2285-97</strain>
    </source>
</reference>
<sequence>MKTIFKKVKAILLDFIESNPKPKEINLKANQLLHSIEKAQIEKTAIHVIVNNTSFSGQILKFDKSEGKLFLQNFQENVTNIISIYEIDRLTPIPQTIKKTQETTKETLI</sequence>
<evidence type="ECO:0008006" key="3">
    <source>
        <dbReference type="Google" id="ProtNLM"/>
    </source>
</evidence>
<dbReference type="RefSeq" id="WP_006740272.1">
    <property type="nucleotide sequence ID" value="NZ_AEUZ02000001.1"/>
</dbReference>
<dbReference type="Proteomes" id="UP000005388">
    <property type="component" value="Unassembled WGS sequence"/>
</dbReference>
<gene>
    <name evidence="1" type="ORF">STRUR_1536</name>
</gene>
<protein>
    <recommendedName>
        <fullName evidence="3">YolD-like protein</fullName>
    </recommendedName>
</protein>
<keyword evidence="2" id="KW-1185">Reference proteome</keyword>
<proteinExistence type="predicted"/>
<evidence type="ECO:0000313" key="2">
    <source>
        <dbReference type="Proteomes" id="UP000005388"/>
    </source>
</evidence>
<name>G5KHV1_9STRE</name>
<dbReference type="EMBL" id="AEUZ02000001">
    <property type="protein sequence ID" value="EHJ57569.1"/>
    <property type="molecule type" value="Genomic_DNA"/>
</dbReference>